<dbReference type="Proteomes" id="UP000193944">
    <property type="component" value="Unassembled WGS sequence"/>
</dbReference>
<keyword evidence="2" id="KW-1185">Reference proteome</keyword>
<reference evidence="1 2" key="2">
    <citation type="submission" date="2016-08" db="EMBL/GenBank/DDBJ databases">
        <title>Pervasive Adenine N6-methylation of Active Genes in Fungi.</title>
        <authorList>
            <consortium name="DOE Joint Genome Institute"/>
            <person name="Mondo S.J."/>
            <person name="Dannebaum R.O."/>
            <person name="Kuo R.C."/>
            <person name="Labutti K."/>
            <person name="Haridas S."/>
            <person name="Kuo A."/>
            <person name="Salamov A."/>
            <person name="Ahrendt S.R."/>
            <person name="Lipzen A."/>
            <person name="Sullivan W."/>
            <person name="Andreopoulos W.B."/>
            <person name="Clum A."/>
            <person name="Lindquist E."/>
            <person name="Daum C."/>
            <person name="Ramamoorthy G.K."/>
            <person name="Gryganskyi A."/>
            <person name="Culley D."/>
            <person name="Magnuson J.K."/>
            <person name="James T.Y."/>
            <person name="O'Malley M.A."/>
            <person name="Stajich J.E."/>
            <person name="Spatafora J.W."/>
            <person name="Visel A."/>
            <person name="Grigoriev I.V."/>
        </authorList>
    </citation>
    <scope>NUCLEOTIDE SEQUENCE [LARGE SCALE GENOMIC DNA]</scope>
    <source>
        <strain evidence="1 2">S4</strain>
    </source>
</reference>
<proteinExistence type="predicted"/>
<protein>
    <submittedName>
        <fullName evidence="1">Uncharacterized protein</fullName>
    </submittedName>
</protein>
<dbReference type="AlphaFoldDB" id="A0A1Y1XEW2"/>
<comment type="caution">
    <text evidence="1">The sequence shown here is derived from an EMBL/GenBank/DDBJ whole genome shotgun (WGS) entry which is preliminary data.</text>
</comment>
<reference evidence="1 2" key="1">
    <citation type="submission" date="2016-08" db="EMBL/GenBank/DDBJ databases">
        <title>A Parts List for Fungal Cellulosomes Revealed by Comparative Genomics.</title>
        <authorList>
            <consortium name="DOE Joint Genome Institute"/>
            <person name="Haitjema C.H."/>
            <person name="Gilmore S.P."/>
            <person name="Henske J.K."/>
            <person name="Solomon K.V."/>
            <person name="De Groot R."/>
            <person name="Kuo A."/>
            <person name="Mondo S.J."/>
            <person name="Salamov A.A."/>
            <person name="Labutti K."/>
            <person name="Zhao Z."/>
            <person name="Chiniquy J."/>
            <person name="Barry K."/>
            <person name="Brewer H.M."/>
            <person name="Purvine S.O."/>
            <person name="Wright A.T."/>
            <person name="Boxma B."/>
            <person name="Van Alen T."/>
            <person name="Hackstein J.H."/>
            <person name="Baker S.E."/>
            <person name="Grigoriev I.V."/>
            <person name="O'Malley M.A."/>
        </authorList>
    </citation>
    <scope>NUCLEOTIDE SEQUENCE [LARGE SCALE GENOMIC DNA]</scope>
    <source>
        <strain evidence="1 2">S4</strain>
    </source>
</reference>
<dbReference type="EMBL" id="MCFG01000056">
    <property type="protein sequence ID" value="ORX84257.1"/>
    <property type="molecule type" value="Genomic_DNA"/>
</dbReference>
<name>A0A1Y1XEW2_9FUNG</name>
<accession>A0A1Y1XEW2</accession>
<gene>
    <name evidence="1" type="ORF">BCR32DRAFT_326043</name>
</gene>
<evidence type="ECO:0000313" key="2">
    <source>
        <dbReference type="Proteomes" id="UP000193944"/>
    </source>
</evidence>
<sequence length="57" mass="7397">MERDINEDQKEYLREIFKYNDVEEVEVKINEQQKEHEERFEKFIDQYHTRHEEIFYE</sequence>
<evidence type="ECO:0000313" key="1">
    <source>
        <dbReference type="EMBL" id="ORX84257.1"/>
    </source>
</evidence>
<organism evidence="1 2">
    <name type="scientific">Anaeromyces robustus</name>
    <dbReference type="NCBI Taxonomy" id="1754192"/>
    <lineage>
        <taxon>Eukaryota</taxon>
        <taxon>Fungi</taxon>
        <taxon>Fungi incertae sedis</taxon>
        <taxon>Chytridiomycota</taxon>
        <taxon>Chytridiomycota incertae sedis</taxon>
        <taxon>Neocallimastigomycetes</taxon>
        <taxon>Neocallimastigales</taxon>
        <taxon>Neocallimastigaceae</taxon>
        <taxon>Anaeromyces</taxon>
    </lineage>
</organism>